<feature type="domain" description="Fibrinogen C-terminal" evidence="6">
    <location>
        <begin position="737"/>
        <end position="789"/>
    </location>
</feature>
<evidence type="ECO:0000313" key="8">
    <source>
        <dbReference type="Proteomes" id="UP001302274"/>
    </source>
</evidence>
<dbReference type="Gene3D" id="3.90.215.10">
    <property type="entry name" value="Gamma Fibrinogen, chain A, domain 1"/>
    <property type="match status" value="3"/>
</dbReference>
<dbReference type="PANTHER" id="PTHR16146">
    <property type="entry name" value="INTELECTIN"/>
    <property type="match status" value="1"/>
</dbReference>
<gene>
    <name evidence="7" type="ORF">SHI21_04390</name>
</gene>
<dbReference type="SUPFAM" id="SSF56496">
    <property type="entry name" value="Fibrinogen C-terminal domain-like"/>
    <property type="match status" value="4"/>
</dbReference>
<keyword evidence="5" id="KW-0732">Signal</keyword>
<keyword evidence="1" id="KW-0479">Metal-binding</keyword>
<keyword evidence="8" id="KW-1185">Reference proteome</keyword>
<sequence length="936" mass="100857">MKKILFLLLYPATSFAIGTLNEGYMIVHGTSERINAHATCKKVANAHASRDYFIPTKTSPEWTSFVTNPPTSVTFSNCDATYRSCQDILRANPASTSGKYTIDPDGVGNGYAAFDTYCDMTTDGGGWTLVWSNTRGGTNKPNTNQTWYSATTTTPLCSQANGSGTTCATYLNNDKEQFNYFLGLDYWNRIAGQNSNMEVRYEWRPDYGQAIAQDSKWNIKRLSPSTLYFPKASNSIKTTGALTAGLFSTHMSAQYFTTTDLDNDLNGVINCGTSYSGAPLWYNSCWSGSINGGGENSGGGQYNGALYSGSSVAWGAADGTGAGNGWLYVREYEYPANCTEIKSKNPTAPDGLYTIDSDGAGGSAPQLVKCDMTTDGGGWTLVFNHNKTDGYFTNATQASSYNVGKPLSYRYSILSSLESMRSRKGNFTFKIDWPGYAPRNIWQQRTNPAVDQAIDGYIPLSIQASTNGWGGLERNCTVDCANAFMDGAVGVGTWYYGIGVYASWGAPGGLPSSNAVGGSGVSVNQTELWVRDDSFILNTPRDCQEILEYGQSIGDGLYWIDSDGVGGNASYQAYCDMTSDGGGWTLVFNHNIAGGYFANAADALSKNPATPSANHYSILNKLDEFKSNGLYIFKINWPGYNPRNIWAQTTNPTVDQAVGGYIPLSINATTNQWGGLERYCAVRCTTSLMEGSINHSDWFYSIGAFGAYGTPAGIPASDGVVASPAGAPQVQLWTRRSEGQFTKRSCKEILDAGLSTGSGFYLIDPDGVGGTYQPVRVYCDMVTSGGGWTRVAYSNGTVTAVTVPDDFFANTYRRDFIGLSTVTNNASSLNPEQFSKLTNTTDAMLVAAAYSATPIVETAIGLWDYDVAKCAGTLRHTSRTAGCAGQTSNDNFATSDMFNIALNAGAEGIVPYYRNHGASELCYNGKGNCSFEFYLR</sequence>
<comment type="caution">
    <text evidence="7">The sequence shown here is derived from an EMBL/GenBank/DDBJ whole genome shotgun (WGS) entry which is preliminary data.</text>
</comment>
<dbReference type="RefSeq" id="WP_323574943.1">
    <property type="nucleotide sequence ID" value="NZ_JAYGJQ010000001.1"/>
</dbReference>
<evidence type="ECO:0000256" key="4">
    <source>
        <dbReference type="ARBA" id="ARBA00023157"/>
    </source>
</evidence>
<feature type="chain" id="PRO_5045254343" evidence="5">
    <location>
        <begin position="17"/>
        <end position="936"/>
    </location>
</feature>
<accession>A0ABU5VQU6</accession>
<dbReference type="Gene3D" id="4.10.530.10">
    <property type="entry name" value="Gamma-fibrinogen Carboxyl Terminal Fragment, domain 2"/>
    <property type="match status" value="1"/>
</dbReference>
<name>A0ABU5VQU6_9BACT</name>
<dbReference type="EMBL" id="JAYGJQ010000001">
    <property type="protein sequence ID" value="MEA9355421.1"/>
    <property type="molecule type" value="Genomic_DNA"/>
</dbReference>
<feature type="signal peptide" evidence="5">
    <location>
        <begin position="1"/>
        <end position="16"/>
    </location>
</feature>
<dbReference type="InterPro" id="IPR014716">
    <property type="entry name" value="Fibrinogen_a/b/g_C_1"/>
</dbReference>
<dbReference type="Pfam" id="PF00147">
    <property type="entry name" value="Fibrinogen_C"/>
    <property type="match status" value="3"/>
</dbReference>
<dbReference type="SMART" id="SM00186">
    <property type="entry name" value="FBG"/>
    <property type="match status" value="1"/>
</dbReference>
<dbReference type="PROSITE" id="PS51406">
    <property type="entry name" value="FIBRINOGEN_C_2"/>
    <property type="match status" value="4"/>
</dbReference>
<evidence type="ECO:0000313" key="7">
    <source>
        <dbReference type="EMBL" id="MEA9355421.1"/>
    </source>
</evidence>
<evidence type="ECO:0000256" key="2">
    <source>
        <dbReference type="ARBA" id="ARBA00022734"/>
    </source>
</evidence>
<dbReference type="Gene3D" id="2.60.120.1000">
    <property type="match status" value="1"/>
</dbReference>
<evidence type="ECO:0000256" key="1">
    <source>
        <dbReference type="ARBA" id="ARBA00022723"/>
    </source>
</evidence>
<dbReference type="InterPro" id="IPR036056">
    <property type="entry name" value="Fibrinogen-like_C"/>
</dbReference>
<organism evidence="7 8">
    <name type="scientific">Bacteriovorax antarcticus</name>
    <dbReference type="NCBI Taxonomy" id="3088717"/>
    <lineage>
        <taxon>Bacteria</taxon>
        <taxon>Pseudomonadati</taxon>
        <taxon>Bdellovibrionota</taxon>
        <taxon>Bacteriovoracia</taxon>
        <taxon>Bacteriovoracales</taxon>
        <taxon>Bacteriovoracaceae</taxon>
        <taxon>Bacteriovorax</taxon>
    </lineage>
</organism>
<proteinExistence type="predicted"/>
<keyword evidence="4" id="KW-1015">Disulfide bond</keyword>
<keyword evidence="2" id="KW-0430">Lectin</keyword>
<evidence type="ECO:0000256" key="5">
    <source>
        <dbReference type="SAM" id="SignalP"/>
    </source>
</evidence>
<protein>
    <submittedName>
        <fullName evidence="7">Fibrinogen-like YCDxxxxGGGW domain-containing protein</fullName>
    </submittedName>
</protein>
<feature type="domain" description="Fibrinogen C-terminal" evidence="6">
    <location>
        <begin position="329"/>
        <end position="390"/>
    </location>
</feature>
<dbReference type="NCBIfam" id="NF040941">
    <property type="entry name" value="GGGWT_bact"/>
    <property type="match status" value="4"/>
</dbReference>
<reference evidence="7 8" key="1">
    <citation type="submission" date="2023-11" db="EMBL/GenBank/DDBJ databases">
        <title>A Novel Polar Bacteriovorax (B. antarcticus) Isolated from the Biocrust in Antarctica.</title>
        <authorList>
            <person name="Mun W."/>
            <person name="Choi S.Y."/>
            <person name="Mitchell R.J."/>
        </authorList>
    </citation>
    <scope>NUCLEOTIDE SEQUENCE [LARGE SCALE GENOMIC DNA]</scope>
    <source>
        <strain evidence="7 8">PP10</strain>
    </source>
</reference>
<evidence type="ECO:0000259" key="6">
    <source>
        <dbReference type="PROSITE" id="PS51406"/>
    </source>
</evidence>
<feature type="domain" description="Fibrinogen C-terminal" evidence="6">
    <location>
        <begin position="534"/>
        <end position="590"/>
    </location>
</feature>
<feature type="domain" description="Fibrinogen C-terminal" evidence="6">
    <location>
        <begin position="76"/>
        <end position="292"/>
    </location>
</feature>
<evidence type="ECO:0000256" key="3">
    <source>
        <dbReference type="ARBA" id="ARBA00022837"/>
    </source>
</evidence>
<keyword evidence="3" id="KW-0106">Calcium</keyword>
<dbReference type="PANTHER" id="PTHR16146:SF46">
    <property type="entry name" value="INTELECTIN-1A-RELATED"/>
    <property type="match status" value="1"/>
</dbReference>
<dbReference type="Proteomes" id="UP001302274">
    <property type="component" value="Unassembled WGS sequence"/>
</dbReference>
<dbReference type="InterPro" id="IPR002181">
    <property type="entry name" value="Fibrinogen_a/b/g_C_dom"/>
</dbReference>